<feature type="region of interest" description="Disordered" evidence="5">
    <location>
        <begin position="1"/>
        <end position="22"/>
    </location>
</feature>
<dbReference type="Proteomes" id="UP000813385">
    <property type="component" value="Unassembled WGS sequence"/>
</dbReference>
<protein>
    <submittedName>
        <fullName evidence="7">Enolase C-terminal domain-like protein</fullName>
    </submittedName>
</protein>
<dbReference type="PANTHER" id="PTHR13794:SF58">
    <property type="entry name" value="MITOCHONDRIAL ENOLASE SUPERFAMILY MEMBER 1"/>
    <property type="match status" value="1"/>
</dbReference>
<dbReference type="PROSITE" id="PS00909">
    <property type="entry name" value="MR_MLE_2"/>
    <property type="match status" value="1"/>
</dbReference>
<keyword evidence="3" id="KW-0460">Magnesium</keyword>
<dbReference type="SFLD" id="SFLDG00179">
    <property type="entry name" value="mandelate_racemase"/>
    <property type="match status" value="1"/>
</dbReference>
<feature type="domain" description="Mandelate racemase/muconate lactonizing enzyme C-terminal" evidence="6">
    <location>
        <begin position="230"/>
        <end position="326"/>
    </location>
</feature>
<dbReference type="InterPro" id="IPR046945">
    <property type="entry name" value="RHMD-like"/>
</dbReference>
<dbReference type="Gene3D" id="3.20.20.120">
    <property type="entry name" value="Enolase-like C-terminal domain"/>
    <property type="match status" value="1"/>
</dbReference>
<dbReference type="InterPro" id="IPR029017">
    <property type="entry name" value="Enolase-like_N"/>
</dbReference>
<dbReference type="SFLD" id="SFLDS00001">
    <property type="entry name" value="Enolase"/>
    <property type="match status" value="1"/>
</dbReference>
<comment type="caution">
    <text evidence="7">The sequence shown here is derived from an EMBL/GenBank/DDBJ whole genome shotgun (WGS) entry which is preliminary data.</text>
</comment>
<evidence type="ECO:0000313" key="8">
    <source>
        <dbReference type="Proteomes" id="UP000813385"/>
    </source>
</evidence>
<keyword evidence="4" id="KW-0456">Lyase</keyword>
<dbReference type="GO" id="GO:0016052">
    <property type="term" value="P:carbohydrate catabolic process"/>
    <property type="evidence" value="ECO:0007669"/>
    <property type="project" value="TreeGrafter"/>
</dbReference>
<evidence type="ECO:0000256" key="1">
    <source>
        <dbReference type="ARBA" id="ARBA00001946"/>
    </source>
</evidence>
<dbReference type="OrthoDB" id="14161at2759"/>
<dbReference type="FunFam" id="3.20.20.120:FF:000007">
    <property type="entry name" value="Mitochondrial enolase superfamily member 1"/>
    <property type="match status" value="1"/>
</dbReference>
<evidence type="ECO:0000313" key="7">
    <source>
        <dbReference type="EMBL" id="KAH7374420.1"/>
    </source>
</evidence>
<comment type="cofactor">
    <cofactor evidence="1">
        <name>Mg(2+)</name>
        <dbReference type="ChEBI" id="CHEBI:18420"/>
    </cofactor>
</comment>
<organism evidence="7 8">
    <name type="scientific">Plectosphaerella cucumerina</name>
    <dbReference type="NCBI Taxonomy" id="40658"/>
    <lineage>
        <taxon>Eukaryota</taxon>
        <taxon>Fungi</taxon>
        <taxon>Dikarya</taxon>
        <taxon>Ascomycota</taxon>
        <taxon>Pezizomycotina</taxon>
        <taxon>Sordariomycetes</taxon>
        <taxon>Hypocreomycetidae</taxon>
        <taxon>Glomerellales</taxon>
        <taxon>Plectosphaerellaceae</taxon>
        <taxon>Plectosphaerella</taxon>
    </lineage>
</organism>
<accession>A0A8K0X8Z3</accession>
<name>A0A8K0X8Z3_9PEZI</name>
<sequence length="475" mass="52967">MAASAKGLGRGSGPQDLVSSRPKFEGSQMDIFDITITEFETYDLRFPTSLDASGSDAMNPAGDYSATHIQLKTNTDLVGHGIAFTIGRGNDLTTAAAGQIAERIIGKSLGELTKDMGKTWRYLVADSQLRWVGPEKGIIHLGLSSCVNALWDLWGRFLDKPVWRIVYDFEPEDFVRCIDFRYIEDAITPAEALEILRTQQNFKTFRLDEALKNRAVPAYTTQAGWLGFTDERMVEMIRQNITDGMDKFKLKVGGDIEADRRRLKIARDVIGNDRMLMIDANQVWSVADAIENMKRLAEFKPLFIEEPTSPDDVLGHAKIRKALKPYGIGVATGEHCQNRVIFKQLLQAEAIDYCQVDACRLGGVNEVLAVLLMAKKFGIPIVPHSGGIGLNEYTQHLALVDYLCVSGEKSLLEHINSFSEVLRHPVKVHDGYFATPHEAGYSVEYKSEAILKYLYPTGTFWVSDQGLAIRNGPRL</sequence>
<evidence type="ECO:0000256" key="2">
    <source>
        <dbReference type="ARBA" id="ARBA00022723"/>
    </source>
</evidence>
<dbReference type="InterPro" id="IPR036849">
    <property type="entry name" value="Enolase-like_C_sf"/>
</dbReference>
<evidence type="ECO:0000256" key="3">
    <source>
        <dbReference type="ARBA" id="ARBA00022842"/>
    </source>
</evidence>
<dbReference type="InterPro" id="IPR013342">
    <property type="entry name" value="Mandelate_racemase_C"/>
</dbReference>
<dbReference type="AlphaFoldDB" id="A0A8K0X8Z3"/>
<keyword evidence="2" id="KW-0479">Metal-binding</keyword>
<dbReference type="PANTHER" id="PTHR13794">
    <property type="entry name" value="ENOLASE SUPERFAMILY, MANDELATE RACEMASE"/>
    <property type="match status" value="1"/>
</dbReference>
<dbReference type="Gene3D" id="3.30.390.10">
    <property type="entry name" value="Enolase-like, N-terminal domain"/>
    <property type="match status" value="1"/>
</dbReference>
<dbReference type="SUPFAM" id="SSF54826">
    <property type="entry name" value="Enolase N-terminal domain-like"/>
    <property type="match status" value="1"/>
</dbReference>
<dbReference type="GO" id="GO:0016836">
    <property type="term" value="F:hydro-lyase activity"/>
    <property type="evidence" value="ECO:0007669"/>
    <property type="project" value="TreeGrafter"/>
</dbReference>
<dbReference type="GO" id="GO:0000287">
    <property type="term" value="F:magnesium ion binding"/>
    <property type="evidence" value="ECO:0007669"/>
    <property type="project" value="TreeGrafter"/>
</dbReference>
<evidence type="ECO:0000256" key="5">
    <source>
        <dbReference type="SAM" id="MobiDB-lite"/>
    </source>
</evidence>
<dbReference type="SMART" id="SM00922">
    <property type="entry name" value="MR_MLE"/>
    <property type="match status" value="1"/>
</dbReference>
<dbReference type="Pfam" id="PF13378">
    <property type="entry name" value="MR_MLE_C"/>
    <property type="match status" value="1"/>
</dbReference>
<reference evidence="7" key="1">
    <citation type="journal article" date="2021" name="Nat. Commun.">
        <title>Genetic determinants of endophytism in the Arabidopsis root mycobiome.</title>
        <authorList>
            <person name="Mesny F."/>
            <person name="Miyauchi S."/>
            <person name="Thiergart T."/>
            <person name="Pickel B."/>
            <person name="Atanasova L."/>
            <person name="Karlsson M."/>
            <person name="Huettel B."/>
            <person name="Barry K.W."/>
            <person name="Haridas S."/>
            <person name="Chen C."/>
            <person name="Bauer D."/>
            <person name="Andreopoulos W."/>
            <person name="Pangilinan J."/>
            <person name="LaButti K."/>
            <person name="Riley R."/>
            <person name="Lipzen A."/>
            <person name="Clum A."/>
            <person name="Drula E."/>
            <person name="Henrissat B."/>
            <person name="Kohler A."/>
            <person name="Grigoriev I.V."/>
            <person name="Martin F.M."/>
            <person name="Hacquard S."/>
        </authorList>
    </citation>
    <scope>NUCLEOTIDE SEQUENCE</scope>
    <source>
        <strain evidence="7">MPI-CAGE-AT-0016</strain>
    </source>
</reference>
<dbReference type="InterPro" id="IPR029065">
    <property type="entry name" value="Enolase_C-like"/>
</dbReference>
<evidence type="ECO:0000259" key="6">
    <source>
        <dbReference type="SMART" id="SM00922"/>
    </source>
</evidence>
<dbReference type="EMBL" id="JAGPXD010000001">
    <property type="protein sequence ID" value="KAH7374420.1"/>
    <property type="molecule type" value="Genomic_DNA"/>
</dbReference>
<dbReference type="InterPro" id="IPR018110">
    <property type="entry name" value="Mandel_Rmase/mucon_lact_enz_CS"/>
</dbReference>
<dbReference type="SUPFAM" id="SSF51604">
    <property type="entry name" value="Enolase C-terminal domain-like"/>
    <property type="match status" value="1"/>
</dbReference>
<dbReference type="GO" id="GO:0009063">
    <property type="term" value="P:amino acid catabolic process"/>
    <property type="evidence" value="ECO:0007669"/>
    <property type="project" value="InterPro"/>
</dbReference>
<proteinExistence type="predicted"/>
<gene>
    <name evidence="7" type="ORF">B0T11DRAFT_303077</name>
</gene>
<evidence type="ECO:0000256" key="4">
    <source>
        <dbReference type="ARBA" id="ARBA00023239"/>
    </source>
</evidence>
<keyword evidence="8" id="KW-1185">Reference proteome</keyword>